<dbReference type="Gene3D" id="2.40.50.140">
    <property type="entry name" value="Nucleic acid-binding proteins"/>
    <property type="match status" value="1"/>
</dbReference>
<evidence type="ECO:0000259" key="9">
    <source>
        <dbReference type="SMART" id="SM01376"/>
    </source>
</evidence>
<dbReference type="InterPro" id="IPR014722">
    <property type="entry name" value="Rib_uL2_dom2"/>
</dbReference>
<comment type="caution">
    <text evidence="10">The sequence shown here is derived from an EMBL/GenBank/DDBJ whole genome shotgun (WGS) entry which is preliminary data.</text>
</comment>
<evidence type="ECO:0000256" key="1">
    <source>
        <dbReference type="ARBA" id="ARBA00004496"/>
    </source>
</evidence>
<dbReference type="SUPFAM" id="SSF50249">
    <property type="entry name" value="Nucleic acid-binding proteins"/>
    <property type="match status" value="1"/>
</dbReference>
<protein>
    <recommendedName>
        <fullName evidence="8">Eukaryotic translation initiation factor 5A</fullName>
        <shortName evidence="8">eIF-5A</shortName>
    </recommendedName>
</protein>
<dbReference type="InterPro" id="IPR020189">
    <property type="entry name" value="IF5A_C"/>
</dbReference>
<dbReference type="GO" id="GO:0045905">
    <property type="term" value="P:positive regulation of translational termination"/>
    <property type="evidence" value="ECO:0007669"/>
    <property type="project" value="UniProtKB-UniRule"/>
</dbReference>
<dbReference type="GO" id="GO:0005737">
    <property type="term" value="C:cytoplasm"/>
    <property type="evidence" value="ECO:0007669"/>
    <property type="project" value="UniProtKB-SubCell"/>
</dbReference>
<evidence type="ECO:0000256" key="4">
    <source>
        <dbReference type="ARBA" id="ARBA00022768"/>
    </source>
</evidence>
<dbReference type="InterPro" id="IPR008991">
    <property type="entry name" value="Translation_prot_SH3-like_sf"/>
</dbReference>
<reference evidence="10" key="1">
    <citation type="submission" date="2024-06" db="EMBL/GenBank/DDBJ databases">
        <authorList>
            <person name="Liu X."/>
            <person name="Lenzi L."/>
            <person name="Haldenby T S."/>
            <person name="Uol C."/>
        </authorList>
    </citation>
    <scope>NUCLEOTIDE SEQUENCE</scope>
</reference>
<evidence type="ECO:0000256" key="6">
    <source>
        <dbReference type="ARBA" id="ARBA00022917"/>
    </source>
</evidence>
<dbReference type="InterPro" id="IPR048670">
    <property type="entry name" value="IF5A-like_N"/>
</dbReference>
<evidence type="ECO:0000256" key="8">
    <source>
        <dbReference type="RuleBase" id="RU362005"/>
    </source>
</evidence>
<name>A0AAV2TBS2_CALDB</name>
<dbReference type="InterPro" id="IPR001884">
    <property type="entry name" value="IF5A-like"/>
</dbReference>
<dbReference type="FunFam" id="2.30.30.30:FF:000007">
    <property type="entry name" value="Eukaryotic translation initiation factor 5A"/>
    <property type="match status" value="1"/>
</dbReference>
<dbReference type="GO" id="GO:0043022">
    <property type="term" value="F:ribosome binding"/>
    <property type="evidence" value="ECO:0007669"/>
    <property type="project" value="UniProtKB-UniRule"/>
</dbReference>
<gene>
    <name evidence="10" type="ORF">CDAUBV1_LOCUS6987</name>
</gene>
<proteinExistence type="inferred from homology"/>
<evidence type="ECO:0000256" key="7">
    <source>
        <dbReference type="ARBA" id="ARBA00023071"/>
    </source>
</evidence>
<accession>A0AAV2TBS2</accession>
<evidence type="ECO:0000313" key="11">
    <source>
        <dbReference type="Proteomes" id="UP001497525"/>
    </source>
</evidence>
<evidence type="ECO:0000256" key="2">
    <source>
        <dbReference type="ARBA" id="ARBA00006016"/>
    </source>
</evidence>
<keyword evidence="7 8" id="KW-0385">Hypusine</keyword>
<dbReference type="FunFam" id="2.40.50.140:FF:000034">
    <property type="entry name" value="Eukaryotic translation initiation factor 5A"/>
    <property type="match status" value="1"/>
</dbReference>
<dbReference type="PIRSF" id="PIRSF003025">
    <property type="entry name" value="eIF5A"/>
    <property type="match status" value="1"/>
</dbReference>
<evidence type="ECO:0000313" key="10">
    <source>
        <dbReference type="EMBL" id="CAL5133741.1"/>
    </source>
</evidence>
<dbReference type="CDD" id="cd04468">
    <property type="entry name" value="S1_eIF5A"/>
    <property type="match status" value="1"/>
</dbReference>
<dbReference type="SUPFAM" id="SSF50104">
    <property type="entry name" value="Translation proteins SH3-like domain"/>
    <property type="match status" value="1"/>
</dbReference>
<dbReference type="AlphaFoldDB" id="A0AAV2TBS2"/>
<dbReference type="GO" id="GO:0003746">
    <property type="term" value="F:translation elongation factor activity"/>
    <property type="evidence" value="ECO:0007669"/>
    <property type="project" value="UniProtKB-UniRule"/>
</dbReference>
<organism evidence="10 11">
    <name type="scientific">Calicophoron daubneyi</name>
    <name type="common">Rumen fluke</name>
    <name type="synonym">Paramphistomum daubneyi</name>
    <dbReference type="NCBI Taxonomy" id="300641"/>
    <lineage>
        <taxon>Eukaryota</taxon>
        <taxon>Metazoa</taxon>
        <taxon>Spiralia</taxon>
        <taxon>Lophotrochozoa</taxon>
        <taxon>Platyhelminthes</taxon>
        <taxon>Trematoda</taxon>
        <taxon>Digenea</taxon>
        <taxon>Plagiorchiida</taxon>
        <taxon>Pronocephalata</taxon>
        <taxon>Paramphistomoidea</taxon>
        <taxon>Paramphistomidae</taxon>
        <taxon>Calicophoron</taxon>
    </lineage>
</organism>
<feature type="domain" description="Translation initiation factor 5A C-terminal" evidence="9">
    <location>
        <begin position="85"/>
        <end position="155"/>
    </location>
</feature>
<keyword evidence="4" id="KW-0251">Elongation factor</keyword>
<keyword evidence="6 8" id="KW-0648">Protein biosynthesis</keyword>
<dbReference type="GO" id="GO:0045901">
    <property type="term" value="P:positive regulation of translational elongation"/>
    <property type="evidence" value="ECO:0007669"/>
    <property type="project" value="UniProtKB-UniRule"/>
</dbReference>
<dbReference type="Gene3D" id="2.30.30.30">
    <property type="match status" value="1"/>
</dbReference>
<dbReference type="Pfam" id="PF01287">
    <property type="entry name" value="eIF-5a"/>
    <property type="match status" value="1"/>
</dbReference>
<evidence type="ECO:0000256" key="3">
    <source>
        <dbReference type="ARBA" id="ARBA00022490"/>
    </source>
</evidence>
<dbReference type="Pfam" id="PF21485">
    <property type="entry name" value="IF5A-like_N"/>
    <property type="match status" value="1"/>
</dbReference>
<dbReference type="SMART" id="SM01376">
    <property type="entry name" value="eIF-5a"/>
    <property type="match status" value="1"/>
</dbReference>
<dbReference type="InterPro" id="IPR019769">
    <property type="entry name" value="Trans_elong_IF5A_hypusine_site"/>
</dbReference>
<dbReference type="PANTHER" id="PTHR11673">
    <property type="entry name" value="TRANSLATION INITIATION FACTOR 5A FAMILY MEMBER"/>
    <property type="match status" value="1"/>
</dbReference>
<comment type="subcellular location">
    <subcellularLocation>
        <location evidence="1">Cytoplasm</location>
    </subcellularLocation>
</comment>
<comment type="PTM">
    <text evidence="8">eIF-5A seems to be the only eukaryotic protein to have a hypusine residue which is a post-translational modification of a lysine by the addition of a butylamino group.</text>
</comment>
<keyword evidence="3" id="KW-0963">Cytoplasm</keyword>
<comment type="function">
    <text evidence="8">Translation factor that promotes translation elongation and termination, particularly upon ribosome stalling at specific amino acid sequence contexts. Binds between the exit (E) and peptidyl (P) site of the ribosome and promotes rescue of stalled ribosome: specifically required for efficient translation of polyproline-containing peptides as well as other motifs that stall the ribosome. Acts as ribosome quality control (RQC) cofactor by joining the RQC complex to facilitate peptidyl transfer during CAT tailing step.</text>
</comment>
<keyword evidence="5" id="KW-0694">RNA-binding</keyword>
<dbReference type="EMBL" id="CAXLJL010000157">
    <property type="protein sequence ID" value="CAL5133741.1"/>
    <property type="molecule type" value="Genomic_DNA"/>
</dbReference>
<sequence>MANLDDEEFATGEAGAALDEPKQCSALRVNGYVVIKNRPCLITSMSTSKTGKHGAAKVHLTGVDIFTNKKYEEQSSSTSMMRVPKIARKDYQLMDIKDGFLSLMSEDCEMREDIPVPEGATGKEILDKWNNKGDDDTITVSVVAAMGEEQALRCRCSQQ</sequence>
<dbReference type="InterPro" id="IPR012340">
    <property type="entry name" value="NA-bd_OB-fold"/>
</dbReference>
<dbReference type="Proteomes" id="UP001497525">
    <property type="component" value="Unassembled WGS sequence"/>
</dbReference>
<dbReference type="GO" id="GO:0003723">
    <property type="term" value="F:RNA binding"/>
    <property type="evidence" value="ECO:0007669"/>
    <property type="project" value="UniProtKB-KW"/>
</dbReference>
<comment type="similarity">
    <text evidence="2 8">Belongs to the eIF-5A family.</text>
</comment>
<dbReference type="PROSITE" id="PS00302">
    <property type="entry name" value="IF5A_HYPUSINE"/>
    <property type="match status" value="1"/>
</dbReference>
<dbReference type="NCBIfam" id="TIGR00037">
    <property type="entry name" value="eIF_5A"/>
    <property type="match status" value="1"/>
</dbReference>
<evidence type="ECO:0000256" key="5">
    <source>
        <dbReference type="ARBA" id="ARBA00022884"/>
    </source>
</evidence>